<sequence>MAAVKGYCLFKSSTSQRSIVALAASLLHTLGFQHCRVNMSLGSTHSPTRTLELGSQMSSGSSDSNSSSTRTARTDDVDDSVPVTRRGGLRSSIVRFGGLKMTYLKVVPERFLSPKQIANELRRLRGNDSLSIHQRHKNYHDIEASYPNIGDMIPLCARLIDLACRARDIEKCFLAQSEFLRLYAEDPIFYELYRHCSLTSKERPYDVSYFNYLILEEERSCCRWSILLGTGSFGTNVRSETAQSNCDALKKTFTSCKRETFELGIVYIAHAMKLKFQDEDLTLLRQLWDHFLNCFAKASGVEPWIDCIDLCFKNIVSSGKSLADFASPLQLGRIATKLVENAAKAPFIFSTFYAIPKIELRGPKASSYGATFVHHYLGCNWDIITASTYAMAFMTNTMLNDISSPNNDKPLERTVFANSTIMGLYNIIYTAMLDYRRTSGVLCSSTPRNSVHYARVALLDQSLQYITVTNTSKQK</sequence>
<evidence type="ECO:0000313" key="2">
    <source>
        <dbReference type="EMBL" id="KLO07361.1"/>
    </source>
</evidence>
<feature type="compositionally biased region" description="Low complexity" evidence="1">
    <location>
        <begin position="55"/>
        <end position="71"/>
    </location>
</feature>
<keyword evidence="3" id="KW-1185">Reference proteome</keyword>
<reference evidence="2 3" key="1">
    <citation type="submission" date="2015-04" db="EMBL/GenBank/DDBJ databases">
        <title>Complete genome sequence of Schizopora paradoxa KUC8140, a cosmopolitan wood degrader in East Asia.</title>
        <authorList>
            <consortium name="DOE Joint Genome Institute"/>
            <person name="Min B."/>
            <person name="Park H."/>
            <person name="Jang Y."/>
            <person name="Kim J.-J."/>
            <person name="Kim K.H."/>
            <person name="Pangilinan J."/>
            <person name="Lipzen A."/>
            <person name="Riley R."/>
            <person name="Grigoriev I.V."/>
            <person name="Spatafora J.W."/>
            <person name="Choi I.-G."/>
        </authorList>
    </citation>
    <scope>NUCLEOTIDE SEQUENCE [LARGE SCALE GENOMIC DNA]</scope>
    <source>
        <strain evidence="2 3">KUC8140</strain>
    </source>
</reference>
<name>A0A0H2RR93_9AGAM</name>
<dbReference type="AlphaFoldDB" id="A0A0H2RR93"/>
<dbReference type="Proteomes" id="UP000053477">
    <property type="component" value="Unassembled WGS sequence"/>
</dbReference>
<proteinExistence type="predicted"/>
<protein>
    <submittedName>
        <fullName evidence="2">Uncharacterized protein</fullName>
    </submittedName>
</protein>
<accession>A0A0H2RR93</accession>
<evidence type="ECO:0000256" key="1">
    <source>
        <dbReference type="SAM" id="MobiDB-lite"/>
    </source>
</evidence>
<gene>
    <name evidence="2" type="ORF">SCHPADRAFT_652845</name>
</gene>
<evidence type="ECO:0000313" key="3">
    <source>
        <dbReference type="Proteomes" id="UP000053477"/>
    </source>
</evidence>
<feature type="region of interest" description="Disordered" evidence="1">
    <location>
        <begin position="46"/>
        <end position="83"/>
    </location>
</feature>
<dbReference type="InParanoid" id="A0A0H2RR93"/>
<organism evidence="2 3">
    <name type="scientific">Schizopora paradoxa</name>
    <dbReference type="NCBI Taxonomy" id="27342"/>
    <lineage>
        <taxon>Eukaryota</taxon>
        <taxon>Fungi</taxon>
        <taxon>Dikarya</taxon>
        <taxon>Basidiomycota</taxon>
        <taxon>Agaricomycotina</taxon>
        <taxon>Agaricomycetes</taxon>
        <taxon>Hymenochaetales</taxon>
        <taxon>Schizoporaceae</taxon>
        <taxon>Schizopora</taxon>
    </lineage>
</organism>
<dbReference type="EMBL" id="KQ086144">
    <property type="protein sequence ID" value="KLO07361.1"/>
    <property type="molecule type" value="Genomic_DNA"/>
</dbReference>